<dbReference type="AlphaFoldDB" id="A0A975LA29"/>
<dbReference type="Pfam" id="PF13490">
    <property type="entry name" value="zf-HC2"/>
    <property type="match status" value="1"/>
</dbReference>
<organism evidence="5 6">
    <name type="scientific">Nocardiopsis eucommiae</name>
    <dbReference type="NCBI Taxonomy" id="2831970"/>
    <lineage>
        <taxon>Bacteria</taxon>
        <taxon>Bacillati</taxon>
        <taxon>Actinomycetota</taxon>
        <taxon>Actinomycetes</taxon>
        <taxon>Streptosporangiales</taxon>
        <taxon>Nocardiopsidaceae</taxon>
        <taxon>Nocardiopsis</taxon>
    </lineage>
</organism>
<accession>A0A975LA29</accession>
<evidence type="ECO:0000313" key="5">
    <source>
        <dbReference type="EMBL" id="QVJ01517.1"/>
    </source>
</evidence>
<evidence type="ECO:0000256" key="1">
    <source>
        <dbReference type="ARBA" id="ARBA00023015"/>
    </source>
</evidence>
<evidence type="ECO:0000256" key="3">
    <source>
        <dbReference type="SAM" id="MobiDB-lite"/>
    </source>
</evidence>
<dbReference type="KEGG" id="nec:KGD82_26700"/>
<keyword evidence="1" id="KW-0805">Transcription regulation</keyword>
<protein>
    <submittedName>
        <fullName evidence="5">Zf-HC2 domain-containing protein</fullName>
    </submittedName>
</protein>
<evidence type="ECO:0000259" key="4">
    <source>
        <dbReference type="Pfam" id="PF13490"/>
    </source>
</evidence>
<reference evidence="5" key="1">
    <citation type="submission" date="2021-05" db="EMBL/GenBank/DDBJ databases">
        <authorList>
            <person name="Kaiqin L."/>
            <person name="Jian G."/>
        </authorList>
    </citation>
    <scope>NUCLEOTIDE SEQUENCE</scope>
    <source>
        <strain evidence="5">HDS5</strain>
    </source>
</reference>
<dbReference type="EMBL" id="CP074402">
    <property type="protein sequence ID" value="QVJ01517.1"/>
    <property type="molecule type" value="Genomic_DNA"/>
</dbReference>
<name>A0A975LA29_9ACTN</name>
<dbReference type="Proteomes" id="UP000682416">
    <property type="component" value="Chromosome"/>
</dbReference>
<evidence type="ECO:0000313" key="6">
    <source>
        <dbReference type="Proteomes" id="UP000682416"/>
    </source>
</evidence>
<dbReference type="InterPro" id="IPR041916">
    <property type="entry name" value="Anti_sigma_zinc_sf"/>
</dbReference>
<feature type="compositionally biased region" description="Low complexity" evidence="3">
    <location>
        <begin position="102"/>
        <end position="118"/>
    </location>
</feature>
<dbReference type="Gene3D" id="1.10.10.1320">
    <property type="entry name" value="Anti-sigma factor, zinc-finger domain"/>
    <property type="match status" value="1"/>
</dbReference>
<feature type="region of interest" description="Disordered" evidence="3">
    <location>
        <begin position="80"/>
        <end position="127"/>
    </location>
</feature>
<proteinExistence type="predicted"/>
<keyword evidence="6" id="KW-1185">Reference proteome</keyword>
<feature type="domain" description="Putative zinc-finger" evidence="4">
    <location>
        <begin position="7"/>
        <end position="40"/>
    </location>
</feature>
<sequence>MSRDSHRAVRDLLGAHALDMLGPEQRAAVSAHLDGCADCRTELDFVAPAAELLPLADPDRASEPPAPLPNWESAYWRGCAPKPRRVPAPGGPEGSWPPAPSPSSWESARGWPAATRSSPRTRSRWRA</sequence>
<dbReference type="InterPro" id="IPR027383">
    <property type="entry name" value="Znf_put"/>
</dbReference>
<gene>
    <name evidence="5" type="ORF">KGD82_26700</name>
</gene>
<keyword evidence="2" id="KW-0804">Transcription</keyword>
<evidence type="ECO:0000256" key="2">
    <source>
        <dbReference type="ARBA" id="ARBA00023163"/>
    </source>
</evidence>